<accession>A0ACB8B3L5</accession>
<proteinExistence type="predicted"/>
<organism evidence="1 2">
    <name type="scientific">Leucogyrophana mollusca</name>
    <dbReference type="NCBI Taxonomy" id="85980"/>
    <lineage>
        <taxon>Eukaryota</taxon>
        <taxon>Fungi</taxon>
        <taxon>Dikarya</taxon>
        <taxon>Basidiomycota</taxon>
        <taxon>Agaricomycotina</taxon>
        <taxon>Agaricomycetes</taxon>
        <taxon>Agaricomycetidae</taxon>
        <taxon>Boletales</taxon>
        <taxon>Boletales incertae sedis</taxon>
        <taxon>Leucogyrophana</taxon>
    </lineage>
</organism>
<evidence type="ECO:0000313" key="1">
    <source>
        <dbReference type="EMBL" id="KAH7920325.1"/>
    </source>
</evidence>
<gene>
    <name evidence="1" type="ORF">BV22DRAFT_810748</name>
</gene>
<keyword evidence="2" id="KW-1185">Reference proteome</keyword>
<sequence>MSVTFPSVGIQTAKYANVAGLGLLVFDYCITLSSEVHWMWGKKWEATRIVFTFSRYLPFAAVGMTSYSALNFREDEDCSHFSWASDLLHVTSIVFAEGLLVLRAYAFWHRSRRLLTALLVLAAIFIAAAEGLSIFVDDAEPSSTSTTSSDECVFQTGRGSAIQYGFLIVYETMLLCLTTFRQFRHYRETNSPLILALYQDGVTYIACISWRFNYKHCHRCRCSGFIQRIIGLAAGHHTQRPCIPYLVQPSSK</sequence>
<dbReference type="Proteomes" id="UP000790709">
    <property type="component" value="Unassembled WGS sequence"/>
</dbReference>
<reference evidence="1" key="1">
    <citation type="journal article" date="2021" name="New Phytol.">
        <title>Evolutionary innovations through gain and loss of genes in the ectomycorrhizal Boletales.</title>
        <authorList>
            <person name="Wu G."/>
            <person name="Miyauchi S."/>
            <person name="Morin E."/>
            <person name="Kuo A."/>
            <person name="Drula E."/>
            <person name="Varga T."/>
            <person name="Kohler A."/>
            <person name="Feng B."/>
            <person name="Cao Y."/>
            <person name="Lipzen A."/>
            <person name="Daum C."/>
            <person name="Hundley H."/>
            <person name="Pangilinan J."/>
            <person name="Johnson J."/>
            <person name="Barry K."/>
            <person name="LaButti K."/>
            <person name="Ng V."/>
            <person name="Ahrendt S."/>
            <person name="Min B."/>
            <person name="Choi I.G."/>
            <person name="Park H."/>
            <person name="Plett J.M."/>
            <person name="Magnuson J."/>
            <person name="Spatafora J.W."/>
            <person name="Nagy L.G."/>
            <person name="Henrissat B."/>
            <person name="Grigoriev I.V."/>
            <person name="Yang Z.L."/>
            <person name="Xu J."/>
            <person name="Martin F.M."/>
        </authorList>
    </citation>
    <scope>NUCLEOTIDE SEQUENCE</scope>
    <source>
        <strain evidence="1">KUC20120723A-06</strain>
    </source>
</reference>
<name>A0ACB8B3L5_9AGAM</name>
<protein>
    <submittedName>
        <fullName evidence="1">Uncharacterized protein</fullName>
    </submittedName>
</protein>
<dbReference type="EMBL" id="MU266588">
    <property type="protein sequence ID" value="KAH7920325.1"/>
    <property type="molecule type" value="Genomic_DNA"/>
</dbReference>
<evidence type="ECO:0000313" key="2">
    <source>
        <dbReference type="Proteomes" id="UP000790709"/>
    </source>
</evidence>
<comment type="caution">
    <text evidence="1">The sequence shown here is derived from an EMBL/GenBank/DDBJ whole genome shotgun (WGS) entry which is preliminary data.</text>
</comment>